<dbReference type="GO" id="GO:0030313">
    <property type="term" value="C:cell envelope"/>
    <property type="evidence" value="ECO:0007669"/>
    <property type="project" value="UniProtKB-SubCell"/>
</dbReference>
<dbReference type="InterPro" id="IPR017937">
    <property type="entry name" value="Thioredoxin_CS"/>
</dbReference>
<dbReference type="Gene3D" id="3.40.30.10">
    <property type="entry name" value="Glutaredoxin"/>
    <property type="match status" value="1"/>
</dbReference>
<evidence type="ECO:0000259" key="3">
    <source>
        <dbReference type="PROSITE" id="PS51352"/>
    </source>
</evidence>
<dbReference type="InterPro" id="IPR013766">
    <property type="entry name" value="Thioredoxin_domain"/>
</dbReference>
<proteinExistence type="predicted"/>
<dbReference type="AlphaFoldDB" id="A0A1M6XKT7"/>
<dbReference type="InterPro" id="IPR036249">
    <property type="entry name" value="Thioredoxin-like_sf"/>
</dbReference>
<dbReference type="EMBL" id="FRBC01000038">
    <property type="protein sequence ID" value="SHL06622.1"/>
    <property type="molecule type" value="Genomic_DNA"/>
</dbReference>
<dbReference type="SUPFAM" id="SSF52833">
    <property type="entry name" value="Thioredoxin-like"/>
    <property type="match status" value="1"/>
</dbReference>
<comment type="subcellular location">
    <subcellularLocation>
        <location evidence="1">Cell envelope</location>
    </subcellularLocation>
</comment>
<evidence type="ECO:0000256" key="1">
    <source>
        <dbReference type="ARBA" id="ARBA00004196"/>
    </source>
</evidence>
<keyword evidence="2" id="KW-0201">Cytochrome c-type biogenesis</keyword>
<dbReference type="PANTHER" id="PTHR42852:SF17">
    <property type="entry name" value="THIOREDOXIN-LIKE PROTEIN HI_1115"/>
    <property type="match status" value="1"/>
</dbReference>
<keyword evidence="4" id="KW-0413">Isomerase</keyword>
<protein>
    <submittedName>
        <fullName evidence="4">Thiol-disulfide isomerase or thioredoxin</fullName>
    </submittedName>
</protein>
<dbReference type="PROSITE" id="PS00194">
    <property type="entry name" value="THIOREDOXIN_1"/>
    <property type="match status" value="1"/>
</dbReference>
<dbReference type="CDD" id="cd02966">
    <property type="entry name" value="TlpA_like_family"/>
    <property type="match status" value="1"/>
</dbReference>
<dbReference type="GO" id="GO:0016853">
    <property type="term" value="F:isomerase activity"/>
    <property type="evidence" value="ECO:0007669"/>
    <property type="project" value="UniProtKB-KW"/>
</dbReference>
<dbReference type="RefSeq" id="WP_073092671.1">
    <property type="nucleotide sequence ID" value="NZ_FRBC01000038.1"/>
</dbReference>
<dbReference type="Proteomes" id="UP000184263">
    <property type="component" value="Unassembled WGS sequence"/>
</dbReference>
<dbReference type="InterPro" id="IPR013740">
    <property type="entry name" value="Redoxin"/>
</dbReference>
<organism evidence="4 5">
    <name type="scientific">Selenomonas ruminantium</name>
    <dbReference type="NCBI Taxonomy" id="971"/>
    <lineage>
        <taxon>Bacteria</taxon>
        <taxon>Bacillati</taxon>
        <taxon>Bacillota</taxon>
        <taxon>Negativicutes</taxon>
        <taxon>Selenomonadales</taxon>
        <taxon>Selenomonadaceae</taxon>
        <taxon>Selenomonas</taxon>
    </lineage>
</organism>
<sequence>MKKSLFLILSALAIVLAGFWLYQDYQAEADSIAEEGVLPGKRAPSFSLDDANGNNVAIAETGKIYVLNFWATWCPPCRGEMPELDAFAAANSTNVNFYAINLQESAAEVNAFMADNQYHFPVLLDSDGKVSKQYQVRGIPTTLIIDRKGIIQFRKTGPVTQAELDAAVQKIMEDD</sequence>
<dbReference type="OrthoDB" id="9809733at2"/>
<name>A0A1M6XKT7_SELRU</name>
<gene>
    <name evidence="4" type="ORF">SAMN05216582_13825</name>
</gene>
<dbReference type="Pfam" id="PF08534">
    <property type="entry name" value="Redoxin"/>
    <property type="match status" value="1"/>
</dbReference>
<dbReference type="PROSITE" id="PS51352">
    <property type="entry name" value="THIOREDOXIN_2"/>
    <property type="match status" value="1"/>
</dbReference>
<evidence type="ECO:0000313" key="4">
    <source>
        <dbReference type="EMBL" id="SHL06622.1"/>
    </source>
</evidence>
<evidence type="ECO:0000313" key="5">
    <source>
        <dbReference type="Proteomes" id="UP000184263"/>
    </source>
</evidence>
<dbReference type="PANTHER" id="PTHR42852">
    <property type="entry name" value="THIOL:DISULFIDE INTERCHANGE PROTEIN DSBE"/>
    <property type="match status" value="1"/>
</dbReference>
<dbReference type="InterPro" id="IPR050553">
    <property type="entry name" value="Thioredoxin_ResA/DsbE_sf"/>
</dbReference>
<dbReference type="GO" id="GO:0016491">
    <property type="term" value="F:oxidoreductase activity"/>
    <property type="evidence" value="ECO:0007669"/>
    <property type="project" value="InterPro"/>
</dbReference>
<accession>A0A1M6XKT7</accession>
<dbReference type="GO" id="GO:0017004">
    <property type="term" value="P:cytochrome complex assembly"/>
    <property type="evidence" value="ECO:0007669"/>
    <property type="project" value="UniProtKB-KW"/>
</dbReference>
<reference evidence="4 5" key="1">
    <citation type="submission" date="2016-11" db="EMBL/GenBank/DDBJ databases">
        <authorList>
            <person name="Jaros S."/>
            <person name="Januszkiewicz K."/>
            <person name="Wedrychowicz H."/>
        </authorList>
    </citation>
    <scope>NUCLEOTIDE SEQUENCE [LARGE SCALE GENOMIC DNA]</scope>
    <source>
        <strain evidence="4 5">HD4</strain>
    </source>
</reference>
<feature type="domain" description="Thioredoxin" evidence="3">
    <location>
        <begin position="37"/>
        <end position="173"/>
    </location>
</feature>
<evidence type="ECO:0000256" key="2">
    <source>
        <dbReference type="ARBA" id="ARBA00022748"/>
    </source>
</evidence>